<keyword evidence="2" id="KW-1185">Reference proteome</keyword>
<accession>A0A8J2WN23</accession>
<evidence type="ECO:0000313" key="2">
    <source>
        <dbReference type="Proteomes" id="UP000789390"/>
    </source>
</evidence>
<sequence length="91" mass="9856">MTNGMVERYQTSSSATMMGYDYHHQDGSSSLSGVFDAAFSAAASTSSRRGGYAPANYDGMMPNSSTVHQPLLLERQHLGDVGHRSLHEDDD</sequence>
<comment type="caution">
    <text evidence="1">The sequence shown here is derived from an EMBL/GenBank/DDBJ whole genome shotgun (WGS) entry which is preliminary data.</text>
</comment>
<reference evidence="1" key="1">
    <citation type="submission" date="2021-11" db="EMBL/GenBank/DDBJ databases">
        <authorList>
            <person name="Schell T."/>
        </authorList>
    </citation>
    <scope>NUCLEOTIDE SEQUENCE</scope>
    <source>
        <strain evidence="1">M5</strain>
    </source>
</reference>
<evidence type="ECO:0000313" key="1">
    <source>
        <dbReference type="EMBL" id="CAH0112436.1"/>
    </source>
</evidence>
<gene>
    <name evidence="1" type="ORF">DGAL_LOCUS16151</name>
</gene>
<name>A0A8J2WN23_9CRUS</name>
<organism evidence="1 2">
    <name type="scientific">Daphnia galeata</name>
    <dbReference type="NCBI Taxonomy" id="27404"/>
    <lineage>
        <taxon>Eukaryota</taxon>
        <taxon>Metazoa</taxon>
        <taxon>Ecdysozoa</taxon>
        <taxon>Arthropoda</taxon>
        <taxon>Crustacea</taxon>
        <taxon>Branchiopoda</taxon>
        <taxon>Diplostraca</taxon>
        <taxon>Cladocera</taxon>
        <taxon>Anomopoda</taxon>
        <taxon>Daphniidae</taxon>
        <taxon>Daphnia</taxon>
    </lineage>
</organism>
<proteinExistence type="predicted"/>
<protein>
    <submittedName>
        <fullName evidence="1">Uncharacterized protein</fullName>
    </submittedName>
</protein>
<dbReference type="Proteomes" id="UP000789390">
    <property type="component" value="Unassembled WGS sequence"/>
</dbReference>
<dbReference type="EMBL" id="CAKKLH010000325">
    <property type="protein sequence ID" value="CAH0112436.1"/>
    <property type="molecule type" value="Genomic_DNA"/>
</dbReference>
<dbReference type="AlphaFoldDB" id="A0A8J2WN23"/>